<dbReference type="Proteomes" id="UP000887574">
    <property type="component" value="Unplaced"/>
</dbReference>
<reference evidence="2" key="1">
    <citation type="submission" date="2022-11" db="UniProtKB">
        <authorList>
            <consortium name="WormBaseParasite"/>
        </authorList>
    </citation>
    <scope>IDENTIFICATION</scope>
</reference>
<sequence>MFERLAAAEKTKGNLMDFLKQTLKWKVEVPEPEEAEEIEMEIVEEEQPVSVLDALNGFKVLQRYMESHEVYPANASNV</sequence>
<dbReference type="AlphaFoldDB" id="A0A915E4D0"/>
<proteinExistence type="predicted"/>
<accession>A0A915E4D0</accession>
<evidence type="ECO:0000313" key="2">
    <source>
        <dbReference type="WBParaSite" id="jg25683"/>
    </source>
</evidence>
<keyword evidence="1" id="KW-1185">Reference proteome</keyword>
<organism evidence="1 2">
    <name type="scientific">Ditylenchus dipsaci</name>
    <dbReference type="NCBI Taxonomy" id="166011"/>
    <lineage>
        <taxon>Eukaryota</taxon>
        <taxon>Metazoa</taxon>
        <taxon>Ecdysozoa</taxon>
        <taxon>Nematoda</taxon>
        <taxon>Chromadorea</taxon>
        <taxon>Rhabditida</taxon>
        <taxon>Tylenchina</taxon>
        <taxon>Tylenchomorpha</taxon>
        <taxon>Sphaerularioidea</taxon>
        <taxon>Anguinidae</taxon>
        <taxon>Anguininae</taxon>
        <taxon>Ditylenchus</taxon>
    </lineage>
</organism>
<dbReference type="WBParaSite" id="jg25683">
    <property type="protein sequence ID" value="jg25683"/>
    <property type="gene ID" value="jg25683"/>
</dbReference>
<protein>
    <submittedName>
        <fullName evidence="2">Uncharacterized protein</fullName>
    </submittedName>
</protein>
<evidence type="ECO:0000313" key="1">
    <source>
        <dbReference type="Proteomes" id="UP000887574"/>
    </source>
</evidence>
<name>A0A915E4D0_9BILA</name>